<dbReference type="Gene3D" id="2.120.10.30">
    <property type="entry name" value="TolB, C-terminal domain"/>
    <property type="match status" value="3"/>
</dbReference>
<keyword evidence="7 14" id="KW-0418">Kinase</keyword>
<dbReference type="CDD" id="cd00063">
    <property type="entry name" value="FN3"/>
    <property type="match status" value="6"/>
</dbReference>
<dbReference type="GO" id="GO:0016301">
    <property type="term" value="F:kinase activity"/>
    <property type="evidence" value="ECO:0007669"/>
    <property type="project" value="UniProtKB-KW"/>
</dbReference>
<evidence type="ECO:0000256" key="5">
    <source>
        <dbReference type="ARBA" id="ARBA00022729"/>
    </source>
</evidence>
<evidence type="ECO:0000256" key="2">
    <source>
        <dbReference type="ARBA" id="ARBA00011902"/>
    </source>
</evidence>
<dbReference type="PANTHER" id="PTHR24416:SF527">
    <property type="entry name" value="PROTO-ONCOGENE TYROSINE-PROTEIN KINASE ROS"/>
    <property type="match status" value="1"/>
</dbReference>
<dbReference type="InterPro" id="IPR036116">
    <property type="entry name" value="FN3_sf"/>
</dbReference>
<dbReference type="PANTHER" id="PTHR24416">
    <property type="entry name" value="TYROSINE-PROTEIN KINASE RECEPTOR"/>
    <property type="match status" value="1"/>
</dbReference>
<dbReference type="SUPFAM" id="SSF63825">
    <property type="entry name" value="YWTD domain"/>
    <property type="match status" value="3"/>
</dbReference>
<evidence type="ECO:0000256" key="7">
    <source>
        <dbReference type="ARBA" id="ARBA00022777"/>
    </source>
</evidence>
<protein>
    <recommendedName>
        <fullName evidence="2">receptor protein-tyrosine kinase</fullName>
        <ecNumber evidence="2">2.7.10.1</ecNumber>
    </recommendedName>
</protein>
<feature type="binding site" evidence="11">
    <location>
        <position position="1938"/>
    </location>
    <ligand>
        <name>ATP</name>
        <dbReference type="ChEBI" id="CHEBI:30616"/>
    </ligand>
</feature>
<feature type="domain" description="Fibronectin type-III" evidence="13">
    <location>
        <begin position="1691"/>
        <end position="1792"/>
    </location>
</feature>
<evidence type="ECO:0000256" key="3">
    <source>
        <dbReference type="ARBA" id="ARBA00022553"/>
    </source>
</evidence>
<feature type="domain" description="Protein kinase" evidence="12">
    <location>
        <begin position="1903"/>
        <end position="2110"/>
    </location>
</feature>
<reference evidence="14 15" key="1">
    <citation type="submission" date="2024-08" db="EMBL/GenBank/DDBJ databases">
        <title>The draft genome of Apodemus speciosus.</title>
        <authorList>
            <person name="Nabeshima K."/>
            <person name="Suzuki S."/>
            <person name="Onuma M."/>
        </authorList>
    </citation>
    <scope>NUCLEOTIDE SEQUENCE [LARGE SCALE GENOMIC DNA]</scope>
    <source>
        <strain evidence="14">IB14-021</strain>
    </source>
</reference>
<gene>
    <name evidence="14" type="ORF">APTSU1_001033800</name>
</gene>
<feature type="domain" description="Fibronectin type-III" evidence="13">
    <location>
        <begin position="479"/>
        <end position="579"/>
    </location>
</feature>
<feature type="domain" description="Fibronectin type-III" evidence="13">
    <location>
        <begin position="1444"/>
        <end position="1551"/>
    </location>
</feature>
<evidence type="ECO:0000313" key="15">
    <source>
        <dbReference type="Proteomes" id="UP001623349"/>
    </source>
</evidence>
<proteinExistence type="predicted"/>
<dbReference type="InterPro" id="IPR003961">
    <property type="entry name" value="FN3_dom"/>
</dbReference>
<keyword evidence="15" id="KW-1185">Reference proteome</keyword>
<evidence type="ECO:0000256" key="1">
    <source>
        <dbReference type="ARBA" id="ARBA00004479"/>
    </source>
</evidence>
<comment type="subcellular location">
    <subcellularLocation>
        <location evidence="1">Membrane</location>
        <topology evidence="1">Single-pass type I membrane protein</topology>
    </subcellularLocation>
</comment>
<dbReference type="InterPro" id="IPR000033">
    <property type="entry name" value="LDLR_classB_rpt"/>
</dbReference>
<keyword evidence="9" id="KW-0829">Tyrosine-protein kinase</keyword>
<dbReference type="InterPro" id="IPR000719">
    <property type="entry name" value="Prot_kinase_dom"/>
</dbReference>
<dbReference type="EC" id="2.7.10.1" evidence="2"/>
<evidence type="ECO:0000256" key="4">
    <source>
        <dbReference type="ARBA" id="ARBA00022679"/>
    </source>
</evidence>
<dbReference type="InterPro" id="IPR011009">
    <property type="entry name" value="Kinase-like_dom_sf"/>
</dbReference>
<dbReference type="InterPro" id="IPR013783">
    <property type="entry name" value="Ig-like_fold"/>
</dbReference>
<evidence type="ECO:0000256" key="8">
    <source>
        <dbReference type="ARBA" id="ARBA00022840"/>
    </source>
</evidence>
<dbReference type="SMART" id="SM00135">
    <property type="entry name" value="LY"/>
    <property type="match status" value="2"/>
</dbReference>
<accession>A0ABQ0F780</accession>
<evidence type="ECO:0000259" key="13">
    <source>
        <dbReference type="PROSITE" id="PS50853"/>
    </source>
</evidence>
<keyword evidence="8 11" id="KW-0067">ATP-binding</keyword>
<evidence type="ECO:0000256" key="10">
    <source>
        <dbReference type="ARBA" id="ARBA00023180"/>
    </source>
</evidence>
<dbReference type="EMBL" id="BAAFST010000010">
    <property type="protein sequence ID" value="GAB1295104.1"/>
    <property type="molecule type" value="Genomic_DNA"/>
</dbReference>
<keyword evidence="4" id="KW-0808">Transferase</keyword>
<dbReference type="SUPFAM" id="SSF56112">
    <property type="entry name" value="Protein kinase-like (PK-like)"/>
    <property type="match status" value="1"/>
</dbReference>
<dbReference type="SUPFAM" id="SSF49265">
    <property type="entry name" value="Fibronectin type III"/>
    <property type="match status" value="4"/>
</dbReference>
<name>A0ABQ0F780_APOSI</name>
<dbReference type="SMART" id="SM00060">
    <property type="entry name" value="FN3"/>
    <property type="match status" value="7"/>
</dbReference>
<evidence type="ECO:0000256" key="6">
    <source>
        <dbReference type="ARBA" id="ARBA00022741"/>
    </source>
</evidence>
<dbReference type="InterPro" id="IPR017441">
    <property type="entry name" value="Protein_kinase_ATP_BS"/>
</dbReference>
<feature type="domain" description="Fibronectin type-III" evidence="13">
    <location>
        <begin position="1011"/>
        <end position="1118"/>
    </location>
</feature>
<dbReference type="Proteomes" id="UP001623349">
    <property type="component" value="Unassembled WGS sequence"/>
</dbReference>
<dbReference type="Pfam" id="PF07714">
    <property type="entry name" value="PK_Tyr_Ser-Thr"/>
    <property type="match status" value="1"/>
</dbReference>
<comment type="caution">
    <text evidence="14">The sequence shown here is derived from an EMBL/GenBank/DDBJ whole genome shotgun (WGS) entry which is preliminary data.</text>
</comment>
<dbReference type="Gene3D" id="1.10.510.10">
    <property type="entry name" value="Transferase(Phosphotransferase) domain 1"/>
    <property type="match status" value="1"/>
</dbReference>
<dbReference type="Pfam" id="PF00041">
    <property type="entry name" value="fn3"/>
    <property type="match status" value="2"/>
</dbReference>
<dbReference type="InterPro" id="IPR011042">
    <property type="entry name" value="6-blade_b-propeller_TolB-like"/>
</dbReference>
<evidence type="ECO:0000256" key="9">
    <source>
        <dbReference type="ARBA" id="ARBA00023137"/>
    </source>
</evidence>
<dbReference type="PROSITE" id="PS50011">
    <property type="entry name" value="PROTEIN_KINASE_DOM"/>
    <property type="match status" value="1"/>
</dbReference>
<dbReference type="PROSITE" id="PS00107">
    <property type="entry name" value="PROTEIN_KINASE_ATP"/>
    <property type="match status" value="1"/>
</dbReference>
<organism evidence="14 15">
    <name type="scientific">Apodemus speciosus</name>
    <name type="common">Large Japanese field mouse</name>
    <dbReference type="NCBI Taxonomy" id="105296"/>
    <lineage>
        <taxon>Eukaryota</taxon>
        <taxon>Metazoa</taxon>
        <taxon>Chordata</taxon>
        <taxon>Craniata</taxon>
        <taxon>Vertebrata</taxon>
        <taxon>Euteleostomi</taxon>
        <taxon>Mammalia</taxon>
        <taxon>Eutheria</taxon>
        <taxon>Euarchontoglires</taxon>
        <taxon>Glires</taxon>
        <taxon>Rodentia</taxon>
        <taxon>Myomorpha</taxon>
        <taxon>Muroidea</taxon>
        <taxon>Muridae</taxon>
        <taxon>Murinae</taxon>
        <taxon>Apodemus</taxon>
    </lineage>
</organism>
<sequence length="2110" mass="235325">MGRQLDSGTPYNLSEAVHPRMSVLELCGSGKVCFKVMIPTPPFVRRESCEVGCSNAEGSYKEEVLENTEPPTAPFASSIGSHGVTLRWNPANISGVKYIIQWKYAQLPGSWTYTEVPETAPFITNIESSSPDTVEVSWAPPYFPGGPILGYNLRLISKNQKLDSGTQRTSFQFYSTLPNTTYRFSIAAVNEVGEGPEAESIITTPSPAVQEEQWLFLSRKTSLRKRSLKYLVEEAHCLWSDAIHHNITGISVNAQQQVVYFSEGTIIWMKGVANMSDTSDLRIFYQGSGLVSSISIDWLYQRMYFIMDKLVYVCDLENCSNFEEITPISVIAPQKVVVDSYNGYVFYLLRDGIYRVNLPLPSGRDTKAVRIVESVTLKDFAVKPQSKRIIYFNDTMQVFMSTFLDGSAFHRVLPWVPLGNVKSFACENNDFLITDGKAIFQQDSLSFNEFIVGCDLSHIEEFGFGNLVIFGSSVQSYPLPGHPQEVSVLFGSREALIQWKPPALAIGASPSAWQNWTYEVKVSSQDILEITQVFLNISGTMLNVPKLQSSTKYTVSVRASSPKGPGPWSEPSVGTTLVPATEPPFIMAVKEDGLWSKPLSSFGPGEFLSSDVGNVSVLLLRKCQLLDMDWYNNSLYYSDTKGNVYVRPLNGMEISENYHIPSIIGAGALAFEWLGHFLYWAGKTYVVSLCSPGCPGTHSVFQASVELKKSACLCLPSAGIKGVHHHAWLQHTSSRHIQRQSVLTGHTDIVTHVKLLVNDMAVDSVGGYLYWTTLYSVESTRLNGESSLVLQAQPWLSGKKVIALTLDLRDGLLYWLVQDNQCIHLYTAVLRGWSGGDATITEFAAWSTSEISQNALMYYSGRLFWINGFRIITAQEIGQRTSVSVSEPAKFNQFTIIQTSLKPLPGNFSSTPKVIPDSIQESSFRIEGHTSSFQIRWSEPPAVDWGIVFYSVEFSTHSKFLAIEQQSLPVFTVEGLEPYALFNLSVTPYTYWGKGQKTSLSFRAPESVPSAPENPRIFVLSSGRYTKKNEVVVEFRWNKPKHENGVLTKFEIFYHISKESDTNRSTEDWISASVTPPVMSFQLEAMSPGYTVAFQVRVFTSKGPGPFSDIVISKTSEIKPCPYLISLLGNKIVFLDMDQNQVVWTFSLEGDVNAVGYTADDEMGYFAQGDSLFLLNLNNHSSSKLALQMCTTSSSFELCLRVLSLSAVGVIDTQELGDSQGEDALVSDITVIAVDWIARHLYFALKTSQNGTQIFDVDLEHKVKSPRELKTCKGQTTIISFSIYPLLREVSDLGHQMFYCNISNHALPQVLQPKASNQHGRSQCSCNVTESELSGAMTVDTSDPDRPRIYFTKRQEIWAMDLEGCQCWKVIMVPAILGKRIISLTVDGEFIYWIMKTKDDTQIYQAKKRSGAVLSQVKASGSKHILAYSSALQPFPDKAYLSLASDRVEATILDATNTSLTLKLPPVKTNLTWHGITRATSTYLVYYTEANWANSSDRKHKMLESQENVARIEGLQPFSTYVIQIAVKNYYSEPLEHLPLGKEIQGKTKSGGLMPGAVCHINATVMSDTSLHVFWTESHKPNGPKESVRYQLVMSYLAPIPETPLRQGEFPSARLSLLVTKLSGGQLYVLKKWKYNEFYRVKASCSQGPIYVCNIADLQPYTPYNIRVVVVYMTGEHSASVPESFKTKAGVPSKPGIPKLLEGSKNSIQWEKAEDNGSRLVYYTLEVRKGISNDSQNQSLRWKVVFNGSCSSICTWRSKNLKGTFQFRAVAANEIGFGEYSEISEDITLVEDGFWITETSFITYHHSWDISGCYSSTDLCFHSEEATQVWGNRSITKGFWLRSLKHHKASKEGLSGLDDSDKELAELRGLPAGVGLANACYAVHTLPTQEEIELLPAFPREKLSLRLLLGSGAFGEVYEGTAADILGVGSGEIKVAVKTLKKGSTDQEKIEFLKEAHLMSKFNHPNILKQLGVCLLSEPQYIILELMEGGDLLSYLRKARGTTFHGPSLTLADLVELCVDISKGCVYLEQMHFIHRYYEILDIGDLAARNCLVSVKDYTSPRIVKIGDFGLAREIYKNDYYRKRGEGLLPVRWMAPENLMDGIFTSQSDV</sequence>
<feature type="domain" description="Fibronectin type-III" evidence="13">
    <location>
        <begin position="1601"/>
        <end position="1690"/>
    </location>
</feature>
<dbReference type="PROSITE" id="PS50853">
    <property type="entry name" value="FN3"/>
    <property type="match status" value="6"/>
</dbReference>
<keyword evidence="6 11" id="KW-0547">Nucleotide-binding</keyword>
<keyword evidence="10" id="KW-0325">Glycoprotein</keyword>
<evidence type="ECO:0000313" key="14">
    <source>
        <dbReference type="EMBL" id="GAB1295104.1"/>
    </source>
</evidence>
<feature type="domain" description="Fibronectin type-III" evidence="13">
    <location>
        <begin position="120"/>
        <end position="208"/>
    </location>
</feature>
<evidence type="ECO:0000259" key="12">
    <source>
        <dbReference type="PROSITE" id="PS50011"/>
    </source>
</evidence>
<dbReference type="Gene3D" id="2.60.40.10">
    <property type="entry name" value="Immunoglobulins"/>
    <property type="match status" value="6"/>
</dbReference>
<dbReference type="InterPro" id="IPR050122">
    <property type="entry name" value="RTK"/>
</dbReference>
<dbReference type="InterPro" id="IPR001245">
    <property type="entry name" value="Ser-Thr/Tyr_kinase_cat_dom"/>
</dbReference>
<keyword evidence="3" id="KW-0597">Phosphoprotein</keyword>
<evidence type="ECO:0000256" key="11">
    <source>
        <dbReference type="PROSITE-ProRule" id="PRU10141"/>
    </source>
</evidence>
<dbReference type="Gene3D" id="3.30.200.20">
    <property type="entry name" value="Phosphorylase Kinase, domain 1"/>
    <property type="match status" value="1"/>
</dbReference>
<keyword evidence="5" id="KW-0732">Signal</keyword>